<sequence length="189" mass="22565">MLYTQSFRITLTSSALPWPLAQRKPMFIPQIPSLLLLWEMKFTTCGPSTSTRHCSVRLSPVRKIPHYCLPDVKRAFGSKKKQADLQIKTPRNDWFSPKTQEKHFDLLIHRQKWLRASRSIHRTIVLLLKHGKMEILDQNTMYGWYELSKEEFLNSEQPFQIFATKKYWILFRICLDRRRKDGMPTSVYY</sequence>
<dbReference type="AlphaFoldDB" id="A0A5A7QGC4"/>
<comment type="caution">
    <text evidence="5">The sequence shown here is derived from an EMBL/GenBank/DDBJ whole genome shotgun (WGS) entry which is preliminary data.</text>
</comment>
<name>A0A5A7QGC4_STRAF</name>
<comment type="similarity">
    <text evidence="2">Belongs to the ycf15 family.</text>
</comment>
<proteinExistence type="inferred from homology"/>
<keyword evidence="6" id="KW-1185">Reference proteome</keyword>
<gene>
    <name evidence="5" type="ORF">STAS_21292</name>
</gene>
<dbReference type="Pfam" id="PF10705">
    <property type="entry name" value="Ycf15"/>
    <property type="match status" value="1"/>
</dbReference>
<evidence type="ECO:0000313" key="5">
    <source>
        <dbReference type="EMBL" id="GER44389.1"/>
    </source>
</evidence>
<evidence type="ECO:0000313" key="6">
    <source>
        <dbReference type="Proteomes" id="UP000325081"/>
    </source>
</evidence>
<organism evidence="5 6">
    <name type="scientific">Striga asiatica</name>
    <name type="common">Asiatic witchweed</name>
    <name type="synonym">Buchnera asiatica</name>
    <dbReference type="NCBI Taxonomy" id="4170"/>
    <lineage>
        <taxon>Eukaryota</taxon>
        <taxon>Viridiplantae</taxon>
        <taxon>Streptophyta</taxon>
        <taxon>Embryophyta</taxon>
        <taxon>Tracheophyta</taxon>
        <taxon>Spermatophyta</taxon>
        <taxon>Magnoliopsida</taxon>
        <taxon>eudicotyledons</taxon>
        <taxon>Gunneridae</taxon>
        <taxon>Pentapetalae</taxon>
        <taxon>asterids</taxon>
        <taxon>lamiids</taxon>
        <taxon>Lamiales</taxon>
        <taxon>Orobanchaceae</taxon>
        <taxon>Buchnereae</taxon>
        <taxon>Striga</taxon>
    </lineage>
</organism>
<dbReference type="GO" id="GO:0009536">
    <property type="term" value="C:plastid"/>
    <property type="evidence" value="ECO:0007669"/>
    <property type="project" value="UniProtKB-SubCell"/>
</dbReference>
<accession>A0A5A7QGC4</accession>
<keyword evidence="4" id="KW-0934">Plastid</keyword>
<dbReference type="InterPro" id="IPR019645">
    <property type="entry name" value="Uncharacterised_Ycf15"/>
</dbReference>
<reference evidence="6" key="1">
    <citation type="journal article" date="2019" name="Curr. Biol.">
        <title>Genome Sequence of Striga asiatica Provides Insight into the Evolution of Plant Parasitism.</title>
        <authorList>
            <person name="Yoshida S."/>
            <person name="Kim S."/>
            <person name="Wafula E.K."/>
            <person name="Tanskanen J."/>
            <person name="Kim Y.M."/>
            <person name="Honaas L."/>
            <person name="Yang Z."/>
            <person name="Spallek T."/>
            <person name="Conn C.E."/>
            <person name="Ichihashi Y."/>
            <person name="Cheong K."/>
            <person name="Cui S."/>
            <person name="Der J.P."/>
            <person name="Gundlach H."/>
            <person name="Jiao Y."/>
            <person name="Hori C."/>
            <person name="Ishida J.K."/>
            <person name="Kasahara H."/>
            <person name="Kiba T."/>
            <person name="Kim M.S."/>
            <person name="Koo N."/>
            <person name="Laohavisit A."/>
            <person name="Lee Y.H."/>
            <person name="Lumba S."/>
            <person name="McCourt P."/>
            <person name="Mortimer J.C."/>
            <person name="Mutuku J.M."/>
            <person name="Nomura T."/>
            <person name="Sasaki-Sekimoto Y."/>
            <person name="Seto Y."/>
            <person name="Wang Y."/>
            <person name="Wakatake T."/>
            <person name="Sakakibara H."/>
            <person name="Demura T."/>
            <person name="Yamaguchi S."/>
            <person name="Yoneyama K."/>
            <person name="Manabe R.I."/>
            <person name="Nelson D.C."/>
            <person name="Schulman A.H."/>
            <person name="Timko M.P."/>
            <person name="dePamphilis C.W."/>
            <person name="Choi D."/>
            <person name="Shirasu K."/>
        </authorList>
    </citation>
    <scope>NUCLEOTIDE SEQUENCE [LARGE SCALE GENOMIC DNA]</scope>
    <source>
        <strain evidence="6">cv. UVA1</strain>
    </source>
</reference>
<evidence type="ECO:0000256" key="1">
    <source>
        <dbReference type="ARBA" id="ARBA00004474"/>
    </source>
</evidence>
<comment type="subcellular location">
    <subcellularLocation>
        <location evidence="1">Plastid</location>
    </subcellularLocation>
</comment>
<evidence type="ECO:0000256" key="2">
    <source>
        <dbReference type="ARBA" id="ARBA00009896"/>
    </source>
</evidence>
<evidence type="ECO:0000256" key="3">
    <source>
        <dbReference type="ARBA" id="ARBA00017335"/>
    </source>
</evidence>
<dbReference type="Proteomes" id="UP000325081">
    <property type="component" value="Unassembled WGS sequence"/>
</dbReference>
<dbReference type="EMBL" id="BKCP01006948">
    <property type="protein sequence ID" value="GER44389.1"/>
    <property type="molecule type" value="Genomic_DNA"/>
</dbReference>
<protein>
    <recommendedName>
        <fullName evidence="3">Uncharacterized protein ycf15</fullName>
    </recommendedName>
</protein>
<dbReference type="OrthoDB" id="864666at2759"/>
<evidence type="ECO:0000256" key="4">
    <source>
        <dbReference type="ARBA" id="ARBA00022640"/>
    </source>
</evidence>